<keyword evidence="6 7" id="KW-0472">Membrane</keyword>
<dbReference type="Pfam" id="PF09731">
    <property type="entry name" value="Mitofilin"/>
    <property type="match status" value="1"/>
</dbReference>
<evidence type="ECO:0000313" key="10">
    <source>
        <dbReference type="RefSeq" id="XP_065648646.1"/>
    </source>
</evidence>
<evidence type="ECO:0000256" key="2">
    <source>
        <dbReference type="ARBA" id="ARBA00022692"/>
    </source>
</evidence>
<comment type="function">
    <text evidence="7">Component of the MICOS complex, a large protein complex of the mitochondrial inner membrane that plays crucial roles in the maintenance of crista junctions, inner membrane architecture, and formation of contact sites to the outer membrane.</text>
</comment>
<dbReference type="InterPro" id="IPR019133">
    <property type="entry name" value="MIC60"/>
</dbReference>
<reference evidence="10" key="1">
    <citation type="submission" date="2025-08" db="UniProtKB">
        <authorList>
            <consortium name="RefSeq"/>
        </authorList>
    </citation>
    <scope>IDENTIFICATION</scope>
</reference>
<feature type="transmembrane region" description="Helical" evidence="7">
    <location>
        <begin position="50"/>
        <end position="72"/>
    </location>
</feature>
<keyword evidence="9" id="KW-1185">Reference proteome</keyword>
<evidence type="ECO:0000256" key="8">
    <source>
        <dbReference type="SAM" id="Coils"/>
    </source>
</evidence>
<evidence type="ECO:0000256" key="4">
    <source>
        <dbReference type="ARBA" id="ARBA00022989"/>
    </source>
</evidence>
<evidence type="ECO:0000313" key="9">
    <source>
        <dbReference type="Proteomes" id="UP001652625"/>
    </source>
</evidence>
<comment type="subcellular location">
    <subcellularLocation>
        <location evidence="7">Mitochondrion inner membrane</location>
        <topology evidence="7">Single-pass membrane protein</topology>
    </subcellularLocation>
</comment>
<sequence length="734" mass="83661">MYRSSCQPKNQLIVLRKFTKPGIKQQVPNVPNTQVCFNSISSSNRKSSTISVIGTSLLSLGVLGFGGSALYAKYNDEFRKNVEAKLPYSKTLFDALYGSSPADALSKSLPEEHNVLKFNDSSFSHKQEKQHNEEVVHISDDHPVIITNTPVISVDTNVSDIRKEDLSSSTSEKEILPEVNLQDNVKDTDNQEEAKKVLKSSESVLLKEDLDNLTNLASPAAVEVVLETYSQNLKDGLLKYSKTEFEALSNLKEYTHKLAEAMFVSRENEAYDSLWQSIFQLETSAVNFVKLLKEKSEQLQAEIIKTMKFVETINEENVTSDFKNDILLINEAIATSEAKIQAANKEIQFFHEYNQVVLSASETLKDQLKQFTPHLLKLIEENKNSDILNSQFQNALLFYALKRAELERIHAIESNILASEKFIEMVSIERDAIIKKYEEKLISELHVLEDELKNIHQKKIEEVKQEYEREMHVQLKRQASAHSEHLLDQLSALENNLNTMHLKELEKKLTEQQNIFQMHLEKNLMYLNGIHSKINDVVNIEERQRQAQKLWIASQALDATLKEELVHGRTRNLMPELASLMEMGGNNQVLREIIAAFPEDAVTLGVIPEKLLLERFKRVKSACKKVGMVNEGGSLIKYALSYFKSFFVISQWYQMNMEEPINVEKLDTYEILAKAEYFASQGDLLQTAKFISQLNGVSRKLSHDWLKETILLLETRQTVSLLSAYVASLCAGME</sequence>
<name>A0ABM4BHY6_HYDVU</name>
<evidence type="ECO:0000256" key="3">
    <source>
        <dbReference type="ARBA" id="ARBA00022792"/>
    </source>
</evidence>
<feature type="coiled-coil region" evidence="8">
    <location>
        <begin position="438"/>
        <end position="522"/>
    </location>
</feature>
<protein>
    <recommendedName>
        <fullName evidence="7">MICOS complex subunit MIC60</fullName>
    </recommendedName>
    <alternativeName>
        <fullName evidence="7">Mitofilin</fullName>
    </alternativeName>
</protein>
<keyword evidence="5 7" id="KW-0496">Mitochondrion</keyword>
<accession>A0ABM4BHY6</accession>
<dbReference type="PANTHER" id="PTHR15415">
    <property type="entry name" value="MITOFILIN"/>
    <property type="match status" value="1"/>
</dbReference>
<evidence type="ECO:0000256" key="1">
    <source>
        <dbReference type="ARBA" id="ARBA00010877"/>
    </source>
</evidence>
<keyword evidence="8" id="KW-0175">Coiled coil</keyword>
<keyword evidence="3 7" id="KW-0999">Mitochondrion inner membrane</keyword>
<evidence type="ECO:0000256" key="5">
    <source>
        <dbReference type="ARBA" id="ARBA00023128"/>
    </source>
</evidence>
<proteinExistence type="inferred from homology"/>
<dbReference type="GeneID" id="100200802"/>
<keyword evidence="4 7" id="KW-1133">Transmembrane helix</keyword>
<comment type="subunit">
    <text evidence="7">Component of the mitochondrial contact site and cristae organizing system (MICOS) complex.</text>
</comment>
<organism evidence="9 10">
    <name type="scientific">Hydra vulgaris</name>
    <name type="common">Hydra</name>
    <name type="synonym">Hydra attenuata</name>
    <dbReference type="NCBI Taxonomy" id="6087"/>
    <lineage>
        <taxon>Eukaryota</taxon>
        <taxon>Metazoa</taxon>
        <taxon>Cnidaria</taxon>
        <taxon>Hydrozoa</taxon>
        <taxon>Hydroidolina</taxon>
        <taxon>Anthoathecata</taxon>
        <taxon>Aplanulata</taxon>
        <taxon>Hydridae</taxon>
        <taxon>Hydra</taxon>
    </lineage>
</organism>
<dbReference type="RefSeq" id="XP_065648646.1">
    <property type="nucleotide sequence ID" value="XM_065792574.1"/>
</dbReference>
<evidence type="ECO:0000256" key="6">
    <source>
        <dbReference type="ARBA" id="ARBA00023136"/>
    </source>
</evidence>
<keyword evidence="2 7" id="KW-0812">Transmembrane</keyword>
<gene>
    <name evidence="10" type="primary">LOC100200802</name>
</gene>
<dbReference type="PANTHER" id="PTHR15415:SF7">
    <property type="entry name" value="MICOS COMPLEX SUBUNIT MIC60"/>
    <property type="match status" value="1"/>
</dbReference>
<dbReference type="Proteomes" id="UP001652625">
    <property type="component" value="Chromosome 03"/>
</dbReference>
<evidence type="ECO:0000256" key="7">
    <source>
        <dbReference type="RuleBase" id="RU363000"/>
    </source>
</evidence>
<comment type="similarity">
    <text evidence="1 7">Belongs to the MICOS complex subunit Mic60 family.</text>
</comment>